<evidence type="ECO:0000256" key="1">
    <source>
        <dbReference type="SAM" id="MobiDB-lite"/>
    </source>
</evidence>
<feature type="compositionally biased region" description="Basic and acidic residues" evidence="1">
    <location>
        <begin position="95"/>
        <end position="108"/>
    </location>
</feature>
<evidence type="ECO:0000313" key="2">
    <source>
        <dbReference type="EMBL" id="KAL0563940.1"/>
    </source>
</evidence>
<gene>
    <name evidence="2" type="ORF">V5O48_018116</name>
</gene>
<reference evidence="2 3" key="1">
    <citation type="submission" date="2024-02" db="EMBL/GenBank/DDBJ databases">
        <title>A draft genome for the cacao thread blight pathogen Marasmius crinis-equi.</title>
        <authorList>
            <person name="Cohen S.P."/>
            <person name="Baruah I.K."/>
            <person name="Amoako-Attah I."/>
            <person name="Bukari Y."/>
            <person name="Meinhardt L.W."/>
            <person name="Bailey B.A."/>
        </authorList>
    </citation>
    <scope>NUCLEOTIDE SEQUENCE [LARGE SCALE GENOMIC DNA]</scope>
    <source>
        <strain evidence="2 3">GH-76</strain>
    </source>
</reference>
<organism evidence="2 3">
    <name type="scientific">Marasmius crinis-equi</name>
    <dbReference type="NCBI Taxonomy" id="585013"/>
    <lineage>
        <taxon>Eukaryota</taxon>
        <taxon>Fungi</taxon>
        <taxon>Dikarya</taxon>
        <taxon>Basidiomycota</taxon>
        <taxon>Agaricomycotina</taxon>
        <taxon>Agaricomycetes</taxon>
        <taxon>Agaricomycetidae</taxon>
        <taxon>Agaricales</taxon>
        <taxon>Marasmiineae</taxon>
        <taxon>Marasmiaceae</taxon>
        <taxon>Marasmius</taxon>
    </lineage>
</organism>
<comment type="caution">
    <text evidence="2">The sequence shown here is derived from an EMBL/GenBank/DDBJ whole genome shotgun (WGS) entry which is preliminary data.</text>
</comment>
<feature type="region of interest" description="Disordered" evidence="1">
    <location>
        <begin position="95"/>
        <end position="116"/>
    </location>
</feature>
<sequence length="116" mass="13364">MQGVENDHWYMLAIGAAGMLQNVIAAGARRKPEALGFHLENTATIHKRKVIEVLKEAEEKEKRVGFVLLDVFFPGGLRPLEEQWKQEKIEEYEQERKFKKGNGEKRPTNVEYPLVS</sequence>
<proteinExistence type="predicted"/>
<accession>A0ABR3EM78</accession>
<keyword evidence="3" id="KW-1185">Reference proteome</keyword>
<evidence type="ECO:0000313" key="3">
    <source>
        <dbReference type="Proteomes" id="UP001465976"/>
    </source>
</evidence>
<protein>
    <submittedName>
        <fullName evidence="2">Uncharacterized protein</fullName>
    </submittedName>
</protein>
<name>A0ABR3EM78_9AGAR</name>
<dbReference type="EMBL" id="JBAHYK010003098">
    <property type="protein sequence ID" value="KAL0563940.1"/>
    <property type="molecule type" value="Genomic_DNA"/>
</dbReference>
<dbReference type="Proteomes" id="UP001465976">
    <property type="component" value="Unassembled WGS sequence"/>
</dbReference>